<keyword evidence="1" id="KW-0732">Signal</keyword>
<evidence type="ECO:0000313" key="3">
    <source>
        <dbReference type="Proteomes" id="UP000015104"/>
    </source>
</evidence>
<keyword evidence="3" id="KW-1185">Reference proteome</keyword>
<proteinExistence type="predicted"/>
<dbReference type="KEGG" id="tut:107365571"/>
<dbReference type="OrthoDB" id="10628658at2759"/>
<dbReference type="Proteomes" id="UP000015104">
    <property type="component" value="Unassembled WGS sequence"/>
</dbReference>
<evidence type="ECO:0000313" key="2">
    <source>
        <dbReference type="EnsemblMetazoa" id="tetur01g12160.1"/>
    </source>
</evidence>
<dbReference type="EnsemblMetazoa" id="tetur01g12160.1">
    <property type="protein sequence ID" value="tetur01g12160.1"/>
    <property type="gene ID" value="tetur01g12160"/>
</dbReference>
<name>T1JSY3_TETUR</name>
<feature type="chain" id="PRO_5004590779" evidence="1">
    <location>
        <begin position="28"/>
        <end position="167"/>
    </location>
</feature>
<dbReference type="AlphaFoldDB" id="T1JSY3"/>
<dbReference type="HOGENOM" id="CLU_1596607_0_0_1"/>
<dbReference type="EMBL" id="CAEY01000468">
    <property type="status" value="NOT_ANNOTATED_CDS"/>
    <property type="molecule type" value="Genomic_DNA"/>
</dbReference>
<feature type="signal peptide" evidence="1">
    <location>
        <begin position="1"/>
        <end position="27"/>
    </location>
</feature>
<gene>
    <name evidence="2" type="primary">107365571</name>
</gene>
<reference evidence="3" key="1">
    <citation type="submission" date="2011-08" db="EMBL/GenBank/DDBJ databases">
        <authorList>
            <person name="Rombauts S."/>
        </authorList>
    </citation>
    <scope>NUCLEOTIDE SEQUENCE</scope>
    <source>
        <strain evidence="3">London</strain>
    </source>
</reference>
<organism evidence="2 3">
    <name type="scientific">Tetranychus urticae</name>
    <name type="common">Two-spotted spider mite</name>
    <dbReference type="NCBI Taxonomy" id="32264"/>
    <lineage>
        <taxon>Eukaryota</taxon>
        <taxon>Metazoa</taxon>
        <taxon>Ecdysozoa</taxon>
        <taxon>Arthropoda</taxon>
        <taxon>Chelicerata</taxon>
        <taxon>Arachnida</taxon>
        <taxon>Acari</taxon>
        <taxon>Acariformes</taxon>
        <taxon>Trombidiformes</taxon>
        <taxon>Prostigmata</taxon>
        <taxon>Eleutherengona</taxon>
        <taxon>Raphignathae</taxon>
        <taxon>Tetranychoidea</taxon>
        <taxon>Tetranychidae</taxon>
        <taxon>Tetranychus</taxon>
    </lineage>
</organism>
<evidence type="ECO:0000256" key="1">
    <source>
        <dbReference type="SAM" id="SignalP"/>
    </source>
</evidence>
<protein>
    <submittedName>
        <fullName evidence="2">Uncharacterized protein</fullName>
    </submittedName>
</protein>
<reference evidence="2" key="2">
    <citation type="submission" date="2015-06" db="UniProtKB">
        <authorList>
            <consortium name="EnsemblMetazoa"/>
        </authorList>
    </citation>
    <scope>IDENTIFICATION</scope>
</reference>
<accession>T1JSY3</accession>
<sequence>MFPTKGLSSILIVISLITIVKLCPASAGEKDKGGHSIVMDGSNLILKDHDKKKKGNTIVIKGSSSGCECPKKTVPVPYPIMIPQKEVKYVHVPVHHGGSGWFGGHGMMPDGFARSDQILSEHMERPLVGIGEKLGVDYDFLSNSEHRMENDPSIMPLELGEMPVNPY</sequence>